<name>A0ABP8ZYP5_9MICO</name>
<comment type="caution">
    <text evidence="6">The sequence shown here is derived from an EMBL/GenBank/DDBJ whole genome shotgun (WGS) entry which is preliminary data.</text>
</comment>
<dbReference type="SUPFAM" id="SSF48498">
    <property type="entry name" value="Tetracyclin repressor-like, C-terminal domain"/>
    <property type="match status" value="1"/>
</dbReference>
<reference evidence="7" key="1">
    <citation type="journal article" date="2019" name="Int. J. Syst. Evol. Microbiol.">
        <title>The Global Catalogue of Microorganisms (GCM) 10K type strain sequencing project: providing services to taxonomists for standard genome sequencing and annotation.</title>
        <authorList>
            <consortium name="The Broad Institute Genomics Platform"/>
            <consortium name="The Broad Institute Genome Sequencing Center for Infectious Disease"/>
            <person name="Wu L."/>
            <person name="Ma J."/>
        </authorList>
    </citation>
    <scope>NUCLEOTIDE SEQUENCE [LARGE SCALE GENOMIC DNA]</scope>
    <source>
        <strain evidence="7">JCM 18537</strain>
    </source>
</reference>
<dbReference type="PROSITE" id="PS01081">
    <property type="entry name" value="HTH_TETR_1"/>
    <property type="match status" value="1"/>
</dbReference>
<evidence type="ECO:0000256" key="4">
    <source>
        <dbReference type="PROSITE-ProRule" id="PRU00335"/>
    </source>
</evidence>
<dbReference type="Gene3D" id="1.10.357.10">
    <property type="entry name" value="Tetracycline Repressor, domain 2"/>
    <property type="match status" value="1"/>
</dbReference>
<dbReference type="PRINTS" id="PR00455">
    <property type="entry name" value="HTHTETR"/>
</dbReference>
<dbReference type="InterPro" id="IPR036271">
    <property type="entry name" value="Tet_transcr_reg_TetR-rel_C_sf"/>
</dbReference>
<dbReference type="InterPro" id="IPR001647">
    <property type="entry name" value="HTH_TetR"/>
</dbReference>
<dbReference type="InterPro" id="IPR050109">
    <property type="entry name" value="HTH-type_TetR-like_transc_reg"/>
</dbReference>
<dbReference type="PANTHER" id="PTHR30055">
    <property type="entry name" value="HTH-TYPE TRANSCRIPTIONAL REGULATOR RUTR"/>
    <property type="match status" value="1"/>
</dbReference>
<evidence type="ECO:0000313" key="6">
    <source>
        <dbReference type="EMBL" id="GAA4770066.1"/>
    </source>
</evidence>
<dbReference type="InterPro" id="IPR023772">
    <property type="entry name" value="DNA-bd_HTH_TetR-type_CS"/>
</dbReference>
<dbReference type="SUPFAM" id="SSF46689">
    <property type="entry name" value="Homeodomain-like"/>
    <property type="match status" value="1"/>
</dbReference>
<protein>
    <recommendedName>
        <fullName evidence="5">HTH tetR-type domain-containing protein</fullName>
    </recommendedName>
</protein>
<evidence type="ECO:0000313" key="7">
    <source>
        <dbReference type="Proteomes" id="UP001501645"/>
    </source>
</evidence>
<keyword evidence="2 4" id="KW-0238">DNA-binding</keyword>
<dbReference type="Pfam" id="PF00440">
    <property type="entry name" value="TetR_N"/>
    <property type="match status" value="1"/>
</dbReference>
<keyword evidence="3" id="KW-0804">Transcription</keyword>
<dbReference type="Proteomes" id="UP001501645">
    <property type="component" value="Unassembled WGS sequence"/>
</dbReference>
<feature type="domain" description="HTH tetR-type" evidence="5">
    <location>
        <begin position="13"/>
        <end position="73"/>
    </location>
</feature>
<gene>
    <name evidence="6" type="ORF">GCM10023351_12240</name>
</gene>
<dbReference type="PANTHER" id="PTHR30055:SF234">
    <property type="entry name" value="HTH-TYPE TRANSCRIPTIONAL REGULATOR BETI"/>
    <property type="match status" value="1"/>
</dbReference>
<dbReference type="RefSeq" id="WP_345437115.1">
    <property type="nucleotide sequence ID" value="NZ_BAABKO010000002.1"/>
</dbReference>
<evidence type="ECO:0000256" key="1">
    <source>
        <dbReference type="ARBA" id="ARBA00023015"/>
    </source>
</evidence>
<dbReference type="PROSITE" id="PS50977">
    <property type="entry name" value="HTH_TETR_2"/>
    <property type="match status" value="1"/>
</dbReference>
<organism evidence="6 7">
    <name type="scientific">Microbacterium gilvum</name>
    <dbReference type="NCBI Taxonomy" id="1336204"/>
    <lineage>
        <taxon>Bacteria</taxon>
        <taxon>Bacillati</taxon>
        <taxon>Actinomycetota</taxon>
        <taxon>Actinomycetes</taxon>
        <taxon>Micrococcales</taxon>
        <taxon>Microbacteriaceae</taxon>
        <taxon>Microbacterium</taxon>
    </lineage>
</organism>
<proteinExistence type="predicted"/>
<keyword evidence="1" id="KW-0805">Transcription regulation</keyword>
<dbReference type="EMBL" id="BAABKO010000002">
    <property type="protein sequence ID" value="GAA4770066.1"/>
    <property type="molecule type" value="Genomic_DNA"/>
</dbReference>
<accession>A0ABP8ZYP5</accession>
<dbReference type="InterPro" id="IPR009057">
    <property type="entry name" value="Homeodomain-like_sf"/>
</dbReference>
<keyword evidence="7" id="KW-1185">Reference proteome</keyword>
<evidence type="ECO:0000256" key="3">
    <source>
        <dbReference type="ARBA" id="ARBA00023163"/>
    </source>
</evidence>
<evidence type="ECO:0000256" key="2">
    <source>
        <dbReference type="ARBA" id="ARBA00023125"/>
    </source>
</evidence>
<evidence type="ECO:0000259" key="5">
    <source>
        <dbReference type="PROSITE" id="PS50977"/>
    </source>
</evidence>
<feature type="DNA-binding region" description="H-T-H motif" evidence="4">
    <location>
        <begin position="36"/>
        <end position="55"/>
    </location>
</feature>
<sequence>MARSDEQNRLARERAKEALLDAATHLFAERGVHGATVADITRSAGVAQGLVNYHFGSKDRLVAELVDRWFSLMVSFPEARPGTADDRLRGIVDSSLQAAAENMTLHRAVLAMQQDPTQRPFFVEAAERNSAAVTAAEDAVREIFRERGAADPALEEVMLRTVLEGVVVKSATGGDAFPLAAARRWVLARYGLDG</sequence>